<evidence type="ECO:0000313" key="2">
    <source>
        <dbReference type="EMBL" id="EFY07419.1"/>
    </source>
</evidence>
<comment type="caution">
    <text evidence="2">The sequence shown here is derived from an EMBL/GenBank/DDBJ whole genome shotgun (WGS) entry which is preliminary data.</text>
</comment>
<feature type="region of interest" description="Disordered" evidence="1">
    <location>
        <begin position="197"/>
        <end position="246"/>
    </location>
</feature>
<feature type="compositionally biased region" description="Acidic residues" evidence="1">
    <location>
        <begin position="203"/>
        <end position="212"/>
    </location>
</feature>
<dbReference type="HOGENOM" id="CLU_1128593_0_0_6"/>
<evidence type="ECO:0000313" key="3">
    <source>
        <dbReference type="Proteomes" id="UP000018458"/>
    </source>
</evidence>
<name>E8LJ89_SUCHY</name>
<dbReference type="RefSeq" id="WP_009142999.1">
    <property type="nucleotide sequence ID" value="NZ_GL830973.1"/>
</dbReference>
<dbReference type="Proteomes" id="UP000018458">
    <property type="component" value="Unassembled WGS sequence"/>
</dbReference>
<gene>
    <name evidence="2" type="ORF">HMPREF9444_00787</name>
</gene>
<proteinExistence type="predicted"/>
<accession>E8LJ89</accession>
<evidence type="ECO:0000256" key="1">
    <source>
        <dbReference type="SAM" id="MobiDB-lite"/>
    </source>
</evidence>
<dbReference type="AlphaFoldDB" id="E8LJ89"/>
<reference evidence="2 3" key="1">
    <citation type="submission" date="2011-01" db="EMBL/GenBank/DDBJ databases">
        <authorList>
            <person name="Weinstock G."/>
            <person name="Sodergren E."/>
            <person name="Clifton S."/>
            <person name="Fulton L."/>
            <person name="Fulton B."/>
            <person name="Courtney L."/>
            <person name="Fronick C."/>
            <person name="Harrison M."/>
            <person name="Strong C."/>
            <person name="Farmer C."/>
            <person name="Delahaunty K."/>
            <person name="Markovic C."/>
            <person name="Hall O."/>
            <person name="Minx P."/>
            <person name="Tomlinson C."/>
            <person name="Mitreva M."/>
            <person name="Hou S."/>
            <person name="Chen J."/>
            <person name="Wollam A."/>
            <person name="Pepin K.H."/>
            <person name="Johnson M."/>
            <person name="Bhonagiri V."/>
            <person name="Zhang X."/>
            <person name="Suruliraj S."/>
            <person name="Warren W."/>
            <person name="Chinwalla A."/>
            <person name="Mardis E.R."/>
            <person name="Wilson R.K."/>
        </authorList>
    </citation>
    <scope>NUCLEOTIDE SEQUENCE [LARGE SCALE GENOMIC DNA]</scope>
    <source>
        <strain evidence="3">DSM 22608 / JCM 16073 / KCTC 15190 / YIT 12066</strain>
    </source>
</reference>
<dbReference type="EMBL" id="AEVO01000036">
    <property type="protein sequence ID" value="EFY07419.1"/>
    <property type="molecule type" value="Genomic_DNA"/>
</dbReference>
<organism evidence="2 3">
    <name type="scientific">Succinatimonas hippei (strain DSM 22608 / JCM 16073 / KCTC 15190 / YIT 12066)</name>
    <dbReference type="NCBI Taxonomy" id="762983"/>
    <lineage>
        <taxon>Bacteria</taxon>
        <taxon>Pseudomonadati</taxon>
        <taxon>Pseudomonadota</taxon>
        <taxon>Gammaproteobacteria</taxon>
        <taxon>Aeromonadales</taxon>
        <taxon>Succinivibrionaceae</taxon>
        <taxon>Succinatimonas</taxon>
    </lineage>
</organism>
<keyword evidence="3" id="KW-1185">Reference proteome</keyword>
<feature type="compositionally biased region" description="Basic and acidic residues" evidence="1">
    <location>
        <begin position="213"/>
        <end position="246"/>
    </location>
</feature>
<sequence length="246" mass="29175">MFDWIDEGKLFISNPDADGNETYFYVKELRFYNKSIMMIGAEAPTLEELCDNLYEDYYVGVPLHENDDDDYFEIIDEDGYINRFEADNELKLEFEEGKIYGCPDSELSEEMFCKILSISPFRGKYAVIYVIGRSLSEIKYAEDHQDYENDVLEDLSVLPWEYRDYDGEMLYGDFLSFCQYAPEDIDFDDDYEDENEVNYSDYYVDENDLEPQEEGRDAEDSNNNYDEKGTKQENENREDPNRIPIR</sequence>
<protein>
    <submittedName>
        <fullName evidence="2">Uncharacterized protein</fullName>
    </submittedName>
</protein>